<gene>
    <name evidence="1" type="ORF">Z520_02830</name>
</gene>
<dbReference type="AlphaFoldDB" id="A0A0D2K631"/>
<organism evidence="1 2">
    <name type="scientific">Fonsecaea multimorphosa CBS 102226</name>
    <dbReference type="NCBI Taxonomy" id="1442371"/>
    <lineage>
        <taxon>Eukaryota</taxon>
        <taxon>Fungi</taxon>
        <taxon>Dikarya</taxon>
        <taxon>Ascomycota</taxon>
        <taxon>Pezizomycotina</taxon>
        <taxon>Eurotiomycetes</taxon>
        <taxon>Chaetothyriomycetidae</taxon>
        <taxon>Chaetothyriales</taxon>
        <taxon>Herpotrichiellaceae</taxon>
        <taxon>Fonsecaea</taxon>
    </lineage>
</organism>
<dbReference type="EMBL" id="KN848065">
    <property type="protein sequence ID" value="KIY01278.1"/>
    <property type="molecule type" value="Genomic_DNA"/>
</dbReference>
<evidence type="ECO:0000313" key="1">
    <source>
        <dbReference type="EMBL" id="KIY01278.1"/>
    </source>
</evidence>
<dbReference type="Proteomes" id="UP000053411">
    <property type="component" value="Unassembled WGS sequence"/>
</dbReference>
<name>A0A0D2K631_9EURO</name>
<keyword evidence="2" id="KW-1185">Reference proteome</keyword>
<dbReference type="VEuPathDB" id="FungiDB:Z520_02830"/>
<dbReference type="RefSeq" id="XP_016635400.1">
    <property type="nucleotide sequence ID" value="XM_016773343.1"/>
</dbReference>
<protein>
    <submittedName>
        <fullName evidence="1">Uncharacterized protein</fullName>
    </submittedName>
</protein>
<evidence type="ECO:0000313" key="2">
    <source>
        <dbReference type="Proteomes" id="UP000053411"/>
    </source>
</evidence>
<accession>A0A0D2K631</accession>
<sequence>MACGQPREILLGHGSPPVETGVLVFRATSSQKEIEALDDQKVEAGTLPYQGQGAAVAVESGAVLSMLLGLLFSEPLFKGKSTKLIPEVPSLYGKSRTTINVQGATANRFWQHP</sequence>
<reference evidence="1 2" key="1">
    <citation type="submission" date="2015-01" db="EMBL/GenBank/DDBJ databases">
        <title>The Genome Sequence of Fonsecaea multimorphosa CBS 102226.</title>
        <authorList>
            <consortium name="The Broad Institute Genomics Platform"/>
            <person name="Cuomo C."/>
            <person name="de Hoog S."/>
            <person name="Gorbushina A."/>
            <person name="Stielow B."/>
            <person name="Teixiera M."/>
            <person name="Abouelleil A."/>
            <person name="Chapman S.B."/>
            <person name="Priest M."/>
            <person name="Young S.K."/>
            <person name="Wortman J."/>
            <person name="Nusbaum C."/>
            <person name="Birren B."/>
        </authorList>
    </citation>
    <scope>NUCLEOTIDE SEQUENCE [LARGE SCALE GENOMIC DNA]</scope>
    <source>
        <strain evidence="1 2">CBS 102226</strain>
    </source>
</reference>
<proteinExistence type="predicted"/>
<dbReference type="OrthoDB" id="1878542at2759"/>
<dbReference type="GeneID" id="27708576"/>